<keyword evidence="2" id="KW-1185">Reference proteome</keyword>
<comment type="caution">
    <text evidence="1">The sequence shown here is derived from an EMBL/GenBank/DDBJ whole genome shotgun (WGS) entry which is preliminary data.</text>
</comment>
<evidence type="ECO:0000313" key="1">
    <source>
        <dbReference type="EMBL" id="RZC40562.1"/>
    </source>
</evidence>
<proteinExistence type="predicted"/>
<gene>
    <name evidence="1" type="ORF">BDFB_010800</name>
</gene>
<evidence type="ECO:0000313" key="2">
    <source>
        <dbReference type="Proteomes" id="UP000292052"/>
    </source>
</evidence>
<dbReference type="AlphaFoldDB" id="A0A482W618"/>
<protein>
    <submittedName>
        <fullName evidence="1">Uncharacterized protein</fullName>
    </submittedName>
</protein>
<dbReference type="Proteomes" id="UP000292052">
    <property type="component" value="Unassembled WGS sequence"/>
</dbReference>
<sequence length="43" mass="5038">MIGDMYFSLMSHDFVYGLQIIVYPCIVDLVSGFHNSTCCQFRW</sequence>
<organism evidence="1 2">
    <name type="scientific">Asbolus verrucosus</name>
    <name type="common">Desert ironclad beetle</name>
    <dbReference type="NCBI Taxonomy" id="1661398"/>
    <lineage>
        <taxon>Eukaryota</taxon>
        <taxon>Metazoa</taxon>
        <taxon>Ecdysozoa</taxon>
        <taxon>Arthropoda</taxon>
        <taxon>Hexapoda</taxon>
        <taxon>Insecta</taxon>
        <taxon>Pterygota</taxon>
        <taxon>Neoptera</taxon>
        <taxon>Endopterygota</taxon>
        <taxon>Coleoptera</taxon>
        <taxon>Polyphaga</taxon>
        <taxon>Cucujiformia</taxon>
        <taxon>Tenebrionidae</taxon>
        <taxon>Pimeliinae</taxon>
        <taxon>Asbolus</taxon>
    </lineage>
</organism>
<dbReference type="EMBL" id="QDEB01025166">
    <property type="protein sequence ID" value="RZC40562.1"/>
    <property type="molecule type" value="Genomic_DNA"/>
</dbReference>
<accession>A0A482W618</accession>
<name>A0A482W618_ASBVE</name>
<reference evidence="1 2" key="1">
    <citation type="submission" date="2017-03" db="EMBL/GenBank/DDBJ databases">
        <title>Genome of the blue death feigning beetle - Asbolus verrucosus.</title>
        <authorList>
            <person name="Rider S.D."/>
        </authorList>
    </citation>
    <scope>NUCLEOTIDE SEQUENCE [LARGE SCALE GENOMIC DNA]</scope>
    <source>
        <strain evidence="1">Butters</strain>
        <tissue evidence="1">Head and leg muscle</tissue>
    </source>
</reference>